<evidence type="ECO:0000313" key="3">
    <source>
        <dbReference type="Proteomes" id="UP000006620"/>
    </source>
</evidence>
<dbReference type="HOGENOM" id="CLU_3313856_0_0_9"/>
<name>F8FGM3_PAEMK</name>
<evidence type="ECO:0000256" key="1">
    <source>
        <dbReference type="SAM" id="MobiDB-lite"/>
    </source>
</evidence>
<feature type="region of interest" description="Disordered" evidence="1">
    <location>
        <begin position="1"/>
        <end position="39"/>
    </location>
</feature>
<reference evidence="3" key="1">
    <citation type="submission" date="2011-06" db="EMBL/GenBank/DDBJ databases">
        <title>Complete genome sequence of Paenibacillus mucilaginosus KNP414.</title>
        <authorList>
            <person name="Wang J."/>
            <person name="Hu S."/>
            <person name="Hu X."/>
            <person name="Zhang B."/>
            <person name="Dong D."/>
            <person name="Zhang S."/>
            <person name="Zhao K."/>
            <person name="Wu D."/>
        </authorList>
    </citation>
    <scope>NUCLEOTIDE SEQUENCE [LARGE SCALE GENOMIC DNA]</scope>
    <source>
        <strain evidence="3">KNP414</strain>
    </source>
</reference>
<accession>F8FGM3</accession>
<reference evidence="2 3" key="2">
    <citation type="journal article" date="2013" name="Genome Announc.">
        <title>Genome Sequence of Growth-Improving Paenibacillus mucilaginosus Strain KNP414.</title>
        <authorList>
            <person name="Lu J.J."/>
            <person name="Wang J.F."/>
            <person name="Hu X.F."/>
        </authorList>
    </citation>
    <scope>NUCLEOTIDE SEQUENCE [LARGE SCALE GENOMIC DNA]</scope>
    <source>
        <strain evidence="2 3">KNP414</strain>
    </source>
</reference>
<sequence>MFRKINLEGGEGKGIWLKAGEGRQGREKEMTKEKEENEL</sequence>
<dbReference type="KEGG" id="pms:KNP414_06882"/>
<organism evidence="2 3">
    <name type="scientific">Paenibacillus mucilaginosus (strain KNP414)</name>
    <dbReference type="NCBI Taxonomy" id="1036673"/>
    <lineage>
        <taxon>Bacteria</taxon>
        <taxon>Bacillati</taxon>
        <taxon>Bacillota</taxon>
        <taxon>Bacilli</taxon>
        <taxon>Bacillales</taxon>
        <taxon>Paenibacillaceae</taxon>
        <taxon>Paenibacillus</taxon>
    </lineage>
</organism>
<dbReference type="AlphaFoldDB" id="F8FGM3"/>
<evidence type="ECO:0000313" key="2">
    <source>
        <dbReference type="EMBL" id="AEI45400.1"/>
    </source>
</evidence>
<dbReference type="Proteomes" id="UP000006620">
    <property type="component" value="Chromosome"/>
</dbReference>
<dbReference type="EMBL" id="CP002869">
    <property type="protein sequence ID" value="AEI45400.1"/>
    <property type="molecule type" value="Genomic_DNA"/>
</dbReference>
<dbReference type="PATRIC" id="fig|1036673.3.peg.6424"/>
<proteinExistence type="predicted"/>
<feature type="compositionally biased region" description="Basic and acidic residues" evidence="1">
    <location>
        <begin position="20"/>
        <end position="39"/>
    </location>
</feature>
<protein>
    <submittedName>
        <fullName evidence="2">Uncharacterized protein</fullName>
    </submittedName>
</protein>
<gene>
    <name evidence="2" type="ordered locus">KNP414_06882</name>
</gene>